<comment type="similarity">
    <text evidence="1 5">Belongs to the glycosyl hydrolase 57 family.</text>
</comment>
<gene>
    <name evidence="10" type="ORF">GCM10007043_05910</name>
</gene>
<evidence type="ECO:0008006" key="12">
    <source>
        <dbReference type="Google" id="ProtNLM"/>
    </source>
</evidence>
<evidence type="ECO:0000256" key="3">
    <source>
        <dbReference type="PIRSR" id="PIRSR640042-1"/>
    </source>
</evidence>
<dbReference type="SUPFAM" id="SSF88713">
    <property type="entry name" value="Glycoside hydrolase/deacetylase"/>
    <property type="match status" value="1"/>
</dbReference>
<feature type="active site" description="Proton donor" evidence="3">
    <location>
        <position position="349"/>
    </location>
</feature>
<evidence type="ECO:0000256" key="2">
    <source>
        <dbReference type="ARBA" id="ARBA00023277"/>
    </source>
</evidence>
<dbReference type="Pfam" id="PF00534">
    <property type="entry name" value="Glycos_transf_1"/>
    <property type="match status" value="1"/>
</dbReference>
<reference evidence="10" key="1">
    <citation type="journal article" date="2014" name="Int. J. Syst. Evol. Microbiol.">
        <title>Complete genome sequence of Corynebacterium casei LMG S-19264T (=DSM 44701T), isolated from a smear-ripened cheese.</title>
        <authorList>
            <consortium name="US DOE Joint Genome Institute (JGI-PGF)"/>
            <person name="Walter F."/>
            <person name="Albersmeier A."/>
            <person name="Kalinowski J."/>
            <person name="Ruckert C."/>
        </authorList>
    </citation>
    <scope>NUCLEOTIDE SEQUENCE</scope>
    <source>
        <strain evidence="10">JCM 14719</strain>
    </source>
</reference>
<accession>A0A8J3FB43</accession>
<evidence type="ECO:0000259" key="8">
    <source>
        <dbReference type="Pfam" id="PF09210"/>
    </source>
</evidence>
<dbReference type="InterPro" id="IPR037090">
    <property type="entry name" value="57_glycoside_trans_central"/>
</dbReference>
<sequence>MTSGYVNLVLHAHLPYVRHLCADRLEHRWLFEAITECYLPLLDVLEGLVRDRIPFRLTFSLSPTLMAMLADPLLQDRYVDHLRRLIALAEAEIAHHRGRGPYAALAEGYRERFAYLRDIYENRYGRNLLVPLKRLAEQGALELITTTATHAFLPYCATEEMVRAQIAVGLREFARHMGFCPQGLWLPECAYRPGLGRVLRAFGLRYTFVDAHALRCAVPTPPHDVYAPVETPEGVAVFARDPKASAQVWSRFTGYPGDPDYREYHRDIGYERPQAYLDRYLEPAGVRAPTGIKYWRVTGRSETKEPYVPERANARARAHAAHFWHARRTELTVLAERMATPPVATVPFDAELFGHWWYEGPRFLDALLREAASDGAVAFTTPSRYLDRHPPCHKAELPFSSWGRNGYGEVWLNGKNDGIYPLLHRRERAMIRVAERYRTASAWQKRALCQALRELLLAQSSDWPFILDGQTAVSYATERVRMHVQRFDALVGMVEGTHPRDEAKLALWEAETNPFAIDGVLINQLAAWAGIKPAAVWPAPVKRVLLLTWEFPPRIVGGLARHVAELSRALVRQGVEVHVLTCAVPGTASEEVWHGVRVFRVPVAFVRDDAFLHWVDQFNLATVAKAGELLEQYAYDCLHAHDWLVERAARALQRAARLPLVTTIHATEHGRFGGLHTALQRAIHGREAALVASSDHVIVCSQAMRREVRRLFAVPPERLSVIPNGVDRTAFRGANGAAARAQLGLPPGKRLVVFVGRLVHEKGVHVLMSAVPEIVAHCPDVHVVVVGKGPMLPHLEDQARAMGIAERVTFTGFVPDALRNGLLVAADVAVFPSLYEPFGIVALEAMAAGAPVVVSHTGGLAEIVRHEENGLTAYPGHARSLAEQVVRVLTDERLRGRIAEVSAREVATVYDWDGIARRTLEAYRAALRQKQAATRTS</sequence>
<dbReference type="Pfam" id="PF09210">
    <property type="entry name" value="BE_C"/>
    <property type="match status" value="1"/>
</dbReference>
<evidence type="ECO:0000259" key="7">
    <source>
        <dbReference type="Pfam" id="PF03065"/>
    </source>
</evidence>
<evidence type="ECO:0000256" key="4">
    <source>
        <dbReference type="PIRSR" id="PIRSR640042-2"/>
    </source>
</evidence>
<evidence type="ECO:0000256" key="1">
    <source>
        <dbReference type="ARBA" id="ARBA00006821"/>
    </source>
</evidence>
<dbReference type="CDD" id="cd10792">
    <property type="entry name" value="GH57N_AmyC_like"/>
    <property type="match status" value="1"/>
</dbReference>
<dbReference type="Gene3D" id="1.20.1430.10">
    <property type="entry name" value="Families 57/38 glycoside transferase, middle domain"/>
    <property type="match status" value="1"/>
</dbReference>
<dbReference type="EMBL" id="BMOF01000007">
    <property type="protein sequence ID" value="GGJ94928.1"/>
    <property type="molecule type" value="Genomic_DNA"/>
</dbReference>
<feature type="domain" description="Glycoside hydrolase family 57 N-terminal" evidence="7">
    <location>
        <begin position="8"/>
        <end position="391"/>
    </location>
</feature>
<evidence type="ECO:0000313" key="10">
    <source>
        <dbReference type="EMBL" id="GGJ94928.1"/>
    </source>
</evidence>
<dbReference type="AlphaFoldDB" id="A0A8J3FB43"/>
<dbReference type="GO" id="GO:0005576">
    <property type="term" value="C:extracellular region"/>
    <property type="evidence" value="ECO:0007669"/>
    <property type="project" value="TreeGrafter"/>
</dbReference>
<dbReference type="InterPro" id="IPR028995">
    <property type="entry name" value="Glyco_hydro_57/38_cen_sf"/>
</dbReference>
<dbReference type="InterPro" id="IPR040042">
    <property type="entry name" value="Branching_enz_MT3115-like"/>
</dbReference>
<dbReference type="InterPro" id="IPR001296">
    <property type="entry name" value="Glyco_trans_1"/>
</dbReference>
<dbReference type="RefSeq" id="WP_188816745.1">
    <property type="nucleotide sequence ID" value="NZ_BMOF01000007.1"/>
</dbReference>
<dbReference type="SUPFAM" id="SSF53756">
    <property type="entry name" value="UDP-Glycosyltransferase/glycogen phosphorylase"/>
    <property type="match status" value="1"/>
</dbReference>
<dbReference type="Pfam" id="PF13439">
    <property type="entry name" value="Glyco_transf_4"/>
    <property type="match status" value="1"/>
</dbReference>
<dbReference type="Gene3D" id="3.20.110.10">
    <property type="entry name" value="Glycoside hydrolase 38, N terminal domain"/>
    <property type="match status" value="1"/>
</dbReference>
<feature type="domain" description="Glycosyltransferase subfamily 4-like N-terminal" evidence="9">
    <location>
        <begin position="556"/>
        <end position="728"/>
    </location>
</feature>
<dbReference type="PANTHER" id="PTHR41695:SF1">
    <property type="entry name" value="1,4-ALPHA-GLUCAN BRANCHING ENZYME TK1436"/>
    <property type="match status" value="1"/>
</dbReference>
<dbReference type="Gene3D" id="3.40.50.2000">
    <property type="entry name" value="Glycogen Phosphorylase B"/>
    <property type="match status" value="2"/>
</dbReference>
<feature type="binding site" evidence="4">
    <location>
        <position position="462"/>
    </location>
    <ligand>
        <name>substrate</name>
    </ligand>
</feature>
<reference evidence="10" key="2">
    <citation type="submission" date="2020-09" db="EMBL/GenBank/DDBJ databases">
        <authorList>
            <person name="Sun Q."/>
            <person name="Ohkuma M."/>
        </authorList>
    </citation>
    <scope>NUCLEOTIDE SEQUENCE</scope>
    <source>
        <strain evidence="10">JCM 14719</strain>
    </source>
</reference>
<feature type="binding site" evidence="4">
    <location>
        <position position="240"/>
    </location>
    <ligand>
        <name>substrate</name>
    </ligand>
</feature>
<dbReference type="Proteomes" id="UP000637720">
    <property type="component" value="Unassembled WGS sequence"/>
</dbReference>
<dbReference type="CDD" id="cd03801">
    <property type="entry name" value="GT4_PimA-like"/>
    <property type="match status" value="1"/>
</dbReference>
<dbReference type="InterPro" id="IPR027291">
    <property type="entry name" value="Glyco_hydro_38_N_sf"/>
</dbReference>
<organism evidence="10 11">
    <name type="scientific">Calditerricola satsumensis</name>
    <dbReference type="NCBI Taxonomy" id="373054"/>
    <lineage>
        <taxon>Bacteria</taxon>
        <taxon>Bacillati</taxon>
        <taxon>Bacillota</taxon>
        <taxon>Bacilli</taxon>
        <taxon>Bacillales</taxon>
        <taxon>Bacillaceae</taxon>
        <taxon>Calditerricola</taxon>
    </lineage>
</organism>
<evidence type="ECO:0000259" key="9">
    <source>
        <dbReference type="Pfam" id="PF13439"/>
    </source>
</evidence>
<feature type="binding site" evidence="4">
    <location>
        <position position="257"/>
    </location>
    <ligand>
        <name>substrate</name>
    </ligand>
</feature>
<feature type="domain" description="1,4-alpha-glucan branching enzyme C-terminal" evidence="8">
    <location>
        <begin position="423"/>
        <end position="515"/>
    </location>
</feature>
<dbReference type="GO" id="GO:0030979">
    <property type="term" value="P:alpha-glucan biosynthetic process"/>
    <property type="evidence" value="ECO:0007669"/>
    <property type="project" value="InterPro"/>
</dbReference>
<feature type="domain" description="Glycosyl transferase family 1" evidence="6">
    <location>
        <begin position="739"/>
        <end position="900"/>
    </location>
</feature>
<dbReference type="PANTHER" id="PTHR41695">
    <property type="entry name" value="1,4-ALPHA-GLUCAN BRANCHING ENZYME RV3031-RELATED"/>
    <property type="match status" value="1"/>
</dbReference>
<dbReference type="InterPro" id="IPR015293">
    <property type="entry name" value="BE_C"/>
</dbReference>
<keyword evidence="2 5" id="KW-0119">Carbohydrate metabolism</keyword>
<proteinExistence type="inferred from homology"/>
<feature type="binding site" evidence="4">
    <location>
        <position position="402"/>
    </location>
    <ligand>
        <name>substrate</name>
    </ligand>
</feature>
<evidence type="ECO:0000313" key="11">
    <source>
        <dbReference type="Proteomes" id="UP000637720"/>
    </source>
</evidence>
<dbReference type="InterPro" id="IPR011330">
    <property type="entry name" value="Glyco_hydro/deAcase_b/a-brl"/>
</dbReference>
<dbReference type="InterPro" id="IPR028098">
    <property type="entry name" value="Glyco_trans_4-like_N"/>
</dbReference>
<evidence type="ECO:0000259" key="6">
    <source>
        <dbReference type="Pfam" id="PF00534"/>
    </source>
</evidence>
<dbReference type="SUPFAM" id="SSF88688">
    <property type="entry name" value="Families 57/38 glycoside transferase middle domain"/>
    <property type="match status" value="1"/>
</dbReference>
<feature type="active site" description="Nucleophile" evidence="3">
    <location>
        <position position="188"/>
    </location>
</feature>
<keyword evidence="11" id="KW-1185">Reference proteome</keyword>
<evidence type="ECO:0000256" key="5">
    <source>
        <dbReference type="RuleBase" id="RU361196"/>
    </source>
</evidence>
<dbReference type="GO" id="GO:0003844">
    <property type="term" value="F:1,4-alpha-glucan branching enzyme activity"/>
    <property type="evidence" value="ECO:0007669"/>
    <property type="project" value="InterPro"/>
</dbReference>
<dbReference type="Pfam" id="PF03065">
    <property type="entry name" value="Glyco_hydro_57"/>
    <property type="match status" value="1"/>
</dbReference>
<dbReference type="InterPro" id="IPR004300">
    <property type="entry name" value="Glyco_hydro_57_N"/>
</dbReference>
<comment type="caution">
    <text evidence="10">The sequence shown here is derived from an EMBL/GenBank/DDBJ whole genome shotgun (WGS) entry which is preliminary data.</text>
</comment>
<protein>
    <recommendedName>
        <fullName evidence="12">DUF1957 domain-containing protein</fullName>
    </recommendedName>
</protein>
<name>A0A8J3FB43_9BACI</name>